<dbReference type="Pfam" id="PF08378">
    <property type="entry name" value="NERD"/>
    <property type="match status" value="1"/>
</dbReference>
<accession>C7LNI6</accession>
<name>C7LNI6_DESBD</name>
<dbReference type="STRING" id="525897.Dbac_0751"/>
<feature type="region of interest" description="Disordered" evidence="1">
    <location>
        <begin position="240"/>
        <end position="266"/>
    </location>
</feature>
<dbReference type="RefSeq" id="WP_015772971.1">
    <property type="nucleotide sequence ID" value="NC_013173.1"/>
</dbReference>
<dbReference type="KEGG" id="dba:Dbac_0751"/>
<dbReference type="InterPro" id="IPR011528">
    <property type="entry name" value="NERD"/>
</dbReference>
<reference evidence="3 4" key="1">
    <citation type="journal article" date="2009" name="Stand. Genomic Sci.">
        <title>Complete genome sequence of Desulfomicrobium baculatum type strain (X).</title>
        <authorList>
            <person name="Copeland A."/>
            <person name="Spring S."/>
            <person name="Goker M."/>
            <person name="Schneider S."/>
            <person name="Lapidus A."/>
            <person name="Del Rio T.G."/>
            <person name="Tice H."/>
            <person name="Cheng J.F."/>
            <person name="Chen F."/>
            <person name="Nolan M."/>
            <person name="Bruce D."/>
            <person name="Goodwin L."/>
            <person name="Pitluck S."/>
            <person name="Ivanova N."/>
            <person name="Mavrommatis K."/>
            <person name="Ovchinnikova G."/>
            <person name="Pati A."/>
            <person name="Chen A."/>
            <person name="Palaniappan K."/>
            <person name="Land M."/>
            <person name="Hauser L."/>
            <person name="Chang Y.J."/>
            <person name="Jeffries C.C."/>
            <person name="Meincke L."/>
            <person name="Sims D."/>
            <person name="Brettin T."/>
            <person name="Detter J.C."/>
            <person name="Han C."/>
            <person name="Chain P."/>
            <person name="Bristow J."/>
            <person name="Eisen J.A."/>
            <person name="Markowitz V."/>
            <person name="Hugenholtz P."/>
            <person name="Kyrpides N.C."/>
            <person name="Klenk H.P."/>
            <person name="Lucas S."/>
        </authorList>
    </citation>
    <scope>NUCLEOTIDE SEQUENCE [LARGE SCALE GENOMIC DNA]</scope>
    <source>
        <strain evidence="4">DSM 4028 / VKM B-1378 / X</strain>
    </source>
</reference>
<evidence type="ECO:0000256" key="1">
    <source>
        <dbReference type="SAM" id="MobiDB-lite"/>
    </source>
</evidence>
<gene>
    <name evidence="3" type="ordered locus">Dbac_0751</name>
</gene>
<dbReference type="AlphaFoldDB" id="C7LNI6"/>
<dbReference type="EMBL" id="CP001629">
    <property type="protein sequence ID" value="ACU88871.1"/>
    <property type="molecule type" value="Genomic_DNA"/>
</dbReference>
<sequence>MGWLFFLIISAVIVKTVLKSKSFKGWFGEFRVRQTLATQLETERYRQFHDVTLPTTDGTTQIDHIIVSIYGIFVIETKNMSGWIFGNPDHPKWTQTFGKSKNSFQNPLRQNYKHIKELESLLQIGEDKLFPVVVFTGGAEFKTDMPDNVIHSGRLPRYIHTKNTPLMTESDVQRILLKINGTMLERSRETSRQHVHNLNRKFGNSADETDRERQLDLLKMAGIIGIFLIVAVLLNSPKSPTHKPGASVSIPVSSPVPTAPATPAAPEIFQRHELPKTKKVPRSDEYGILTLSAKKDTYVTLYDTKNVEVVRMEIRKGQSEEIEIRKGAYKAEILQTGKREVSTVSFIGNAGVLEF</sequence>
<dbReference type="Proteomes" id="UP000002216">
    <property type="component" value="Chromosome"/>
</dbReference>
<organism evidence="3 4">
    <name type="scientific">Desulfomicrobium baculatum (strain DSM 4028 / VKM B-1378 / X)</name>
    <name type="common">Desulfovibrio baculatus</name>
    <dbReference type="NCBI Taxonomy" id="525897"/>
    <lineage>
        <taxon>Bacteria</taxon>
        <taxon>Pseudomonadati</taxon>
        <taxon>Thermodesulfobacteriota</taxon>
        <taxon>Desulfovibrionia</taxon>
        <taxon>Desulfovibrionales</taxon>
        <taxon>Desulfomicrobiaceae</taxon>
        <taxon>Desulfomicrobium</taxon>
    </lineage>
</organism>
<dbReference type="PROSITE" id="PS50965">
    <property type="entry name" value="NERD"/>
    <property type="match status" value="1"/>
</dbReference>
<dbReference type="OrthoDB" id="5782056at2"/>
<evidence type="ECO:0000259" key="2">
    <source>
        <dbReference type="PROSITE" id="PS50965"/>
    </source>
</evidence>
<evidence type="ECO:0000313" key="3">
    <source>
        <dbReference type="EMBL" id="ACU88871.1"/>
    </source>
</evidence>
<dbReference type="HOGENOM" id="CLU_780153_0_0_7"/>
<evidence type="ECO:0000313" key="4">
    <source>
        <dbReference type="Proteomes" id="UP000002216"/>
    </source>
</evidence>
<feature type="compositionally biased region" description="Low complexity" evidence="1">
    <location>
        <begin position="246"/>
        <end position="266"/>
    </location>
</feature>
<proteinExistence type="predicted"/>
<dbReference type="eggNOG" id="COG0551">
    <property type="taxonomic scope" value="Bacteria"/>
</dbReference>
<protein>
    <submittedName>
        <fullName evidence="3">NERD domain protein</fullName>
    </submittedName>
</protein>
<feature type="domain" description="NERD" evidence="2">
    <location>
        <begin position="24"/>
        <end position="141"/>
    </location>
</feature>
<keyword evidence="4" id="KW-1185">Reference proteome</keyword>